<dbReference type="Gene3D" id="3.40.50.620">
    <property type="entry name" value="HUPs"/>
    <property type="match status" value="1"/>
</dbReference>
<dbReference type="EMBL" id="JBBPCC010000050">
    <property type="protein sequence ID" value="MEK8133169.1"/>
    <property type="molecule type" value="Genomic_DNA"/>
</dbReference>
<dbReference type="Proteomes" id="UP001469365">
    <property type="component" value="Unassembled WGS sequence"/>
</dbReference>
<evidence type="ECO:0000313" key="1">
    <source>
        <dbReference type="EMBL" id="MEK8133169.1"/>
    </source>
</evidence>
<dbReference type="InterPro" id="IPR014729">
    <property type="entry name" value="Rossmann-like_a/b/a_fold"/>
</dbReference>
<keyword evidence="2" id="KW-1185">Reference proteome</keyword>
<comment type="caution">
    <text evidence="1">The sequence shown here is derived from an EMBL/GenBank/DDBJ whole genome shotgun (WGS) entry which is preliminary data.</text>
</comment>
<name>A0ABU9DWS8_9BACL</name>
<evidence type="ECO:0008006" key="3">
    <source>
        <dbReference type="Google" id="ProtNLM"/>
    </source>
</evidence>
<protein>
    <recommendedName>
        <fullName evidence="3">Phosphoadenosine phosphosulphate reductase domain-containing protein</fullName>
    </recommendedName>
</protein>
<dbReference type="RefSeq" id="WP_341420302.1">
    <property type="nucleotide sequence ID" value="NZ_JBBPCC010000050.1"/>
</dbReference>
<gene>
    <name evidence="1" type="ORF">WMW72_35430</name>
</gene>
<evidence type="ECO:0000313" key="2">
    <source>
        <dbReference type="Proteomes" id="UP001469365"/>
    </source>
</evidence>
<proteinExistence type="predicted"/>
<accession>A0ABU9DWS8</accession>
<organism evidence="1 2">
    <name type="scientific">Paenibacillus filicis</name>
    <dbReference type="NCBI Taxonomy" id="669464"/>
    <lineage>
        <taxon>Bacteria</taxon>
        <taxon>Bacillati</taxon>
        <taxon>Bacillota</taxon>
        <taxon>Bacilli</taxon>
        <taxon>Bacillales</taxon>
        <taxon>Paenibacillaceae</taxon>
        <taxon>Paenibacillus</taxon>
    </lineage>
</organism>
<reference evidence="1 2" key="1">
    <citation type="submission" date="2024-04" db="EMBL/GenBank/DDBJ databases">
        <title>draft genome sequnece of Paenibacillus filicis.</title>
        <authorList>
            <person name="Kim D.-U."/>
        </authorList>
    </citation>
    <scope>NUCLEOTIDE SEQUENCE [LARGE SCALE GENOMIC DNA]</scope>
    <source>
        <strain evidence="1 2">KACC14197</strain>
    </source>
</reference>
<sequence>MQHIIMYSGGGGSRNAARRIKLQHGPDSLHLLFTDTLVEDKDTYRYMIESAAMLYDMPKPYHLIAACAEIPDIRSDDDVQRRKEMLPLLAAKTMRLMPRFVWLQDGRTPWEVFRDKRWIGNSRVAQCSHVLKQALSRRWVEENFEPNEVTLYVGIDWTEIHRMESIVDHWQPYTVLAPMTEAPYQDKQDMHRLDRLDGLRMQRMYEQGFAHANCGGFCVRGGQGHFINLLRNNRPYYLHNEGKELDMQHELDRTDVSILTRETDGVKSNLTLHQLRKEWDSGLGQQIDLMDIGGCGCFANYDSP</sequence>